<dbReference type="CDD" id="cd11386">
    <property type="entry name" value="MCP_signal"/>
    <property type="match status" value="1"/>
</dbReference>
<sequence length="467" mass="50637">MLIFKSKRLHGALNIEIISKSLSYFYIFLKDLLMLCGGGFNIINSQETKDIGLGKYMVKTLALVLPMDIVMGIIIALILQLDWKKSSVMVACFVVSGILIGILAVLKNYYQFTKPIYYLEKNIIQVAQGDLSQRMRVIKNSDVSELGEAFNLMMDNFESIVHQISESSEQVASSSKELTFIAEQNALVSTQIASTVEQVALGTETQSIAINKTFLITEDISGSTEEVAASTEEVTNAMIRTIETTKAGQKALERVVQQMNSINSGTDRVQNSIIELSISSDKIGEILGVITSIAEQTNLLALNAAIEAARAGEQGRGFAVVADEVRKLAEQSSEATKQISVLINQNQTDIGTAVSAMKDGTKDVKIGIEVVTEASKSFNGIANLVESVSTQMQQISATIQQIAIGTQQIVTSIQEVDQISTQTADQAQTVSAGVQEQTASMEQISSASQDLSTMAFELQTVIRKFNT</sequence>
<keyword evidence="1 3" id="KW-0807">Transducer</keyword>
<dbReference type="SMART" id="SM00304">
    <property type="entry name" value="HAMP"/>
    <property type="match status" value="1"/>
</dbReference>
<evidence type="ECO:0000313" key="7">
    <source>
        <dbReference type="EMBL" id="AET66432.1"/>
    </source>
</evidence>
<keyword evidence="4" id="KW-0812">Transmembrane</keyword>
<evidence type="ECO:0000259" key="6">
    <source>
        <dbReference type="PROSITE" id="PS50885"/>
    </source>
</evidence>
<proteinExistence type="inferred from homology"/>
<feature type="transmembrane region" description="Helical" evidence="4">
    <location>
        <begin position="63"/>
        <end position="81"/>
    </location>
</feature>
<dbReference type="GO" id="GO:0006935">
    <property type="term" value="P:chemotaxis"/>
    <property type="evidence" value="ECO:0007669"/>
    <property type="project" value="InterPro"/>
</dbReference>
<dbReference type="STRING" id="768706.Desor_0744"/>
<name>G7W806_DESOD</name>
<feature type="domain" description="Methyl-accepting transducer" evidence="5">
    <location>
        <begin position="181"/>
        <end position="417"/>
    </location>
</feature>
<evidence type="ECO:0000256" key="3">
    <source>
        <dbReference type="PROSITE-ProRule" id="PRU00284"/>
    </source>
</evidence>
<dbReference type="KEGG" id="dor:Desor_0744"/>
<dbReference type="Gene3D" id="6.10.340.10">
    <property type="match status" value="1"/>
</dbReference>
<keyword evidence="8" id="KW-1185">Reference proteome</keyword>
<dbReference type="Pfam" id="PF00015">
    <property type="entry name" value="MCPsignal"/>
    <property type="match status" value="1"/>
</dbReference>
<dbReference type="InterPro" id="IPR004089">
    <property type="entry name" value="MCPsignal_dom"/>
</dbReference>
<dbReference type="SMART" id="SM00283">
    <property type="entry name" value="MA"/>
    <property type="match status" value="1"/>
</dbReference>
<dbReference type="InterPro" id="IPR003660">
    <property type="entry name" value="HAMP_dom"/>
</dbReference>
<evidence type="ECO:0000313" key="8">
    <source>
        <dbReference type="Proteomes" id="UP000006346"/>
    </source>
</evidence>
<dbReference type="PROSITE" id="PS50885">
    <property type="entry name" value="HAMP"/>
    <property type="match status" value="1"/>
</dbReference>
<keyword evidence="4" id="KW-1133">Transmembrane helix</keyword>
<dbReference type="RefSeq" id="WP_014183257.1">
    <property type="nucleotide sequence ID" value="NC_016584.1"/>
</dbReference>
<dbReference type="PATRIC" id="fig|768706.3.peg.714"/>
<dbReference type="Proteomes" id="UP000006346">
    <property type="component" value="Chromosome"/>
</dbReference>
<organism evidence="7 8">
    <name type="scientific">Desulfosporosinus orientis (strain ATCC 19365 / DSM 765 / NCIMB 8382 / VKM B-1628 / Singapore I)</name>
    <name type="common">Desulfotomaculum orientis</name>
    <dbReference type="NCBI Taxonomy" id="768706"/>
    <lineage>
        <taxon>Bacteria</taxon>
        <taxon>Bacillati</taxon>
        <taxon>Bacillota</taxon>
        <taxon>Clostridia</taxon>
        <taxon>Eubacteriales</taxon>
        <taxon>Desulfitobacteriaceae</taxon>
        <taxon>Desulfosporosinus</taxon>
    </lineage>
</organism>
<feature type="domain" description="HAMP" evidence="6">
    <location>
        <begin position="110"/>
        <end position="162"/>
    </location>
</feature>
<keyword evidence="4" id="KW-0472">Membrane</keyword>
<feature type="transmembrane region" description="Helical" evidence="4">
    <location>
        <begin position="88"/>
        <end position="106"/>
    </location>
</feature>
<dbReference type="GO" id="GO:0007165">
    <property type="term" value="P:signal transduction"/>
    <property type="evidence" value="ECO:0007669"/>
    <property type="project" value="UniProtKB-KW"/>
</dbReference>
<reference evidence="7 8" key="2">
    <citation type="journal article" date="2012" name="J. Bacteriol.">
        <title>Complete genome sequences of Desulfosporosinus orientis DSM765T, Desulfosporosinus youngiae DSM17734T, Desulfosporosinus meridiei DSM13257T, and Desulfosporosinus acidiphilus DSM22704T.</title>
        <authorList>
            <person name="Pester M."/>
            <person name="Brambilla E."/>
            <person name="Alazard D."/>
            <person name="Rattei T."/>
            <person name="Weinmaier T."/>
            <person name="Han J."/>
            <person name="Lucas S."/>
            <person name="Lapidus A."/>
            <person name="Cheng J.F."/>
            <person name="Goodwin L."/>
            <person name="Pitluck S."/>
            <person name="Peters L."/>
            <person name="Ovchinnikova G."/>
            <person name="Teshima H."/>
            <person name="Detter J.C."/>
            <person name="Han C.S."/>
            <person name="Tapia R."/>
            <person name="Land M.L."/>
            <person name="Hauser L."/>
            <person name="Kyrpides N.C."/>
            <person name="Ivanova N.N."/>
            <person name="Pagani I."/>
            <person name="Huntmann M."/>
            <person name="Wei C.L."/>
            <person name="Davenport K.W."/>
            <person name="Daligault H."/>
            <person name="Chain P.S."/>
            <person name="Chen A."/>
            <person name="Mavromatis K."/>
            <person name="Markowitz V."/>
            <person name="Szeto E."/>
            <person name="Mikhailova N."/>
            <person name="Pati A."/>
            <person name="Wagner M."/>
            <person name="Woyke T."/>
            <person name="Ollivier B."/>
            <person name="Klenk H.P."/>
            <person name="Spring S."/>
            <person name="Loy A."/>
        </authorList>
    </citation>
    <scope>NUCLEOTIDE SEQUENCE [LARGE SCALE GENOMIC DNA]</scope>
    <source>
        <strain evidence="8">ATCC 19365 / DSM 765 / NCIMB 8382 / VKM B-1628</strain>
    </source>
</reference>
<comment type="similarity">
    <text evidence="2">Belongs to the methyl-accepting chemotaxis (MCP) protein family.</text>
</comment>
<evidence type="ECO:0000256" key="1">
    <source>
        <dbReference type="ARBA" id="ARBA00023224"/>
    </source>
</evidence>
<feature type="transmembrane region" description="Helical" evidence="4">
    <location>
        <begin position="21"/>
        <end position="43"/>
    </location>
</feature>
<dbReference type="CDD" id="cd06225">
    <property type="entry name" value="HAMP"/>
    <property type="match status" value="1"/>
</dbReference>
<dbReference type="PROSITE" id="PS50111">
    <property type="entry name" value="CHEMOTAXIS_TRANSDUC_2"/>
    <property type="match status" value="1"/>
</dbReference>
<dbReference type="EMBL" id="CP003108">
    <property type="protein sequence ID" value="AET66432.1"/>
    <property type="molecule type" value="Genomic_DNA"/>
</dbReference>
<dbReference type="PANTHER" id="PTHR32089:SF112">
    <property type="entry name" value="LYSOZYME-LIKE PROTEIN-RELATED"/>
    <property type="match status" value="1"/>
</dbReference>
<dbReference type="Pfam" id="PF00672">
    <property type="entry name" value="HAMP"/>
    <property type="match status" value="1"/>
</dbReference>
<dbReference type="PANTHER" id="PTHR32089">
    <property type="entry name" value="METHYL-ACCEPTING CHEMOTAXIS PROTEIN MCPB"/>
    <property type="match status" value="1"/>
</dbReference>
<dbReference type="SUPFAM" id="SSF58104">
    <property type="entry name" value="Methyl-accepting chemotaxis protein (MCP) signaling domain"/>
    <property type="match status" value="1"/>
</dbReference>
<dbReference type="InterPro" id="IPR004090">
    <property type="entry name" value="Chemotax_Me-accpt_rcpt"/>
</dbReference>
<dbReference type="AlphaFoldDB" id="G7W806"/>
<evidence type="ECO:0000256" key="4">
    <source>
        <dbReference type="SAM" id="Phobius"/>
    </source>
</evidence>
<dbReference type="GO" id="GO:0004888">
    <property type="term" value="F:transmembrane signaling receptor activity"/>
    <property type="evidence" value="ECO:0007669"/>
    <property type="project" value="InterPro"/>
</dbReference>
<evidence type="ECO:0000256" key="2">
    <source>
        <dbReference type="ARBA" id="ARBA00029447"/>
    </source>
</evidence>
<evidence type="ECO:0000259" key="5">
    <source>
        <dbReference type="PROSITE" id="PS50111"/>
    </source>
</evidence>
<dbReference type="GO" id="GO:0016020">
    <property type="term" value="C:membrane"/>
    <property type="evidence" value="ECO:0007669"/>
    <property type="project" value="InterPro"/>
</dbReference>
<accession>G7W806</accession>
<dbReference type="HOGENOM" id="CLU_000445_107_18_9"/>
<dbReference type="PRINTS" id="PR00260">
    <property type="entry name" value="CHEMTRNSDUCR"/>
</dbReference>
<dbReference type="eggNOG" id="COG0840">
    <property type="taxonomic scope" value="Bacteria"/>
</dbReference>
<gene>
    <name evidence="7" type="ordered locus">Desor_0744</name>
</gene>
<dbReference type="Gene3D" id="1.10.287.950">
    <property type="entry name" value="Methyl-accepting chemotaxis protein"/>
    <property type="match status" value="1"/>
</dbReference>
<protein>
    <submittedName>
        <fullName evidence="7">Methyl-accepting chemotaxis protein</fullName>
    </submittedName>
</protein>
<reference evidence="8" key="1">
    <citation type="submission" date="2011-11" db="EMBL/GenBank/DDBJ databases">
        <title>Complete sequence of Desulfosporosinus orientis DSM 765.</title>
        <authorList>
            <person name="Lucas S."/>
            <person name="Han J."/>
            <person name="Lapidus A."/>
            <person name="Cheng J.-F."/>
            <person name="Goodwin L."/>
            <person name="Pitluck S."/>
            <person name="Peters L."/>
            <person name="Ovchinnikova G."/>
            <person name="Teshima H."/>
            <person name="Detter J.C."/>
            <person name="Han C."/>
            <person name="Tapia R."/>
            <person name="Land M."/>
            <person name="Hauser L."/>
            <person name="Kyrpides N."/>
            <person name="Ivanova N."/>
            <person name="Pagani I."/>
            <person name="Pester M."/>
            <person name="Spring S."/>
            <person name="Ollivier B."/>
            <person name="Rattei T."/>
            <person name="Klenk H.-P."/>
            <person name="Wagner M."/>
            <person name="Loy A."/>
            <person name="Woyke T."/>
        </authorList>
    </citation>
    <scope>NUCLEOTIDE SEQUENCE [LARGE SCALE GENOMIC DNA]</scope>
    <source>
        <strain evidence="8">ATCC 19365 / DSM 765 / NCIMB 8382 / VKM B-1628</strain>
    </source>
</reference>